<dbReference type="NCBIfam" id="TIGR04215">
    <property type="entry name" value="choice_anch_A"/>
    <property type="match status" value="1"/>
</dbReference>
<comment type="caution">
    <text evidence="2">The sequence shown here is derived from an EMBL/GenBank/DDBJ whole genome shotgun (WGS) entry which is preliminary data.</text>
</comment>
<feature type="chain" id="PRO_5043429155" description="Calmodulin" evidence="1">
    <location>
        <begin position="21"/>
        <end position="2160"/>
    </location>
</feature>
<protein>
    <recommendedName>
        <fullName evidence="4">Calmodulin</fullName>
    </recommendedName>
</protein>
<evidence type="ECO:0000313" key="2">
    <source>
        <dbReference type="EMBL" id="KAJ8900701.1"/>
    </source>
</evidence>
<evidence type="ECO:0008006" key="4">
    <source>
        <dbReference type="Google" id="ProtNLM"/>
    </source>
</evidence>
<organism evidence="2 3">
    <name type="scientific">Rhodosorus marinus</name>
    <dbReference type="NCBI Taxonomy" id="101924"/>
    <lineage>
        <taxon>Eukaryota</taxon>
        <taxon>Rhodophyta</taxon>
        <taxon>Stylonematophyceae</taxon>
        <taxon>Stylonematales</taxon>
        <taxon>Stylonemataceae</taxon>
        <taxon>Rhodosorus</taxon>
    </lineage>
</organism>
<name>A0AAV8UJ46_9RHOD</name>
<dbReference type="InterPro" id="IPR009030">
    <property type="entry name" value="Growth_fac_rcpt_cys_sf"/>
</dbReference>
<accession>A0AAV8UJ46</accession>
<feature type="signal peptide" evidence="1">
    <location>
        <begin position="1"/>
        <end position="20"/>
    </location>
</feature>
<keyword evidence="1" id="KW-0732">Signal</keyword>
<evidence type="ECO:0000313" key="3">
    <source>
        <dbReference type="Proteomes" id="UP001157974"/>
    </source>
</evidence>
<dbReference type="EMBL" id="JAMWBK010000013">
    <property type="protein sequence ID" value="KAJ8900701.1"/>
    <property type="molecule type" value="Genomic_DNA"/>
</dbReference>
<dbReference type="InterPro" id="IPR026588">
    <property type="entry name" value="Choice_anch_A"/>
</dbReference>
<evidence type="ECO:0000256" key="1">
    <source>
        <dbReference type="SAM" id="SignalP"/>
    </source>
</evidence>
<reference evidence="2 3" key="1">
    <citation type="journal article" date="2023" name="Nat. Commun.">
        <title>Origin of minicircular mitochondrial genomes in red algae.</title>
        <authorList>
            <person name="Lee Y."/>
            <person name="Cho C.H."/>
            <person name="Lee Y.M."/>
            <person name="Park S.I."/>
            <person name="Yang J.H."/>
            <person name="West J.A."/>
            <person name="Bhattacharya D."/>
            <person name="Yoon H.S."/>
        </authorList>
    </citation>
    <scope>NUCLEOTIDE SEQUENCE [LARGE SCALE GENOMIC DNA]</scope>
    <source>
        <strain evidence="2 3">CCMP1338</strain>
        <tissue evidence="2">Whole cell</tissue>
    </source>
</reference>
<dbReference type="SMART" id="SM01411">
    <property type="entry name" value="Ephrin_rec_like"/>
    <property type="match status" value="4"/>
</dbReference>
<gene>
    <name evidence="2" type="ORF">NDN08_000002</name>
</gene>
<dbReference type="PANTHER" id="PTHR46967:SF1">
    <property type="entry name" value="KERATIN-ASSOCIATED PROTEIN 16-1-LIKE"/>
    <property type="match status" value="1"/>
</dbReference>
<sequence>MSGPLIFLLLSLRLVTRADALLGIVPKERDCQWEIYEGTTQQQQCVRRLMDHDSLEGAVEFFQDEDFRRGLKIAEFNPLGIPKLSVLDVIRTVLSLTCGNDSRQEVALFQIGAPLKPVLELGLKYLNPIYIIAKALGFIPKIGPFFKQIANIIDGPLEKLDEKVKKLDEKCEDLDKWAGRLNKGLEYLQAASTFAWAVNIIILPPLVNHLCDDTNAQVAGLLETRCSVETLEDVGQPIESLCSVDDVVGDGSALRSALGGVESFVGEIRDIVNGPVQQLQDQEPALESLKDSIGVTSAAVNEFIEPFEPVRGLMDSLYEVTKFLDCGDFCVVFDAINIAIDAVLEAFGLKDEVEALFAELLDVLNVPDLDVLDLDVLDFDFRSRLDEITNGPEVPLALERTDFDFLAELSGSFQCTWDAAPGAWLTKIASSLNGETISFSCPGGSRPIVYRAEYNVWDCTQDLTTLMRFPCAENENSCTLNFENLTQCANAEAPSPELAELVLNPAMMRAQYFCIPFGETPTILSSYIGLDVTDIAETAFEEVQRSPPNAPWSEEKRDDFKHRDIDLIRSPTCGGNRFVKLVDRSSINSCWTAESVSGLPAPFISSIDGGSSTFDKEQLCFAMWEGRKEAEQSIYTALELGTWKYLQQRGAALGIFDPPSNAGPLCTDFTANADGLTVYCFPEFCPGDGLESDRTFPPPNDWWNLCLQYEGADPDIFASIEARKVFKERREETLGQWTVQNQQRAGSNVCLDKFANCESATGATCDLAGCEPDFIGYACLNPVSSVPNGFVSYTFADSELEAEGGSVLTPKCPPGETVSVISAEFGSGFDVEDVTALVAAGCKASGCLLSARTVADALNESYEGKTLRLDAVCICGPGYELLRIDGDCTLCPEGYTRANDQDACVAAPPGFHVPTRPRASPLPCERGTFAEEAASTACVPCPIGTFSTILGADNADVCQPCAEGTVGSLSGQQLCRECPIGTQPNDARTGCDPCPEGTFGAAGGTCQNADPGFYVPEYKYTGQQLPCTVGFYTNEGGQSKCKAAPLGYYVEEPAWDRLPKKCDEGLITLRIASTSQNDCITPAECPRPEVGENCDQFMDRIGIPRSETGNGFCQSCLNVQICDWDGGDCCIDTCERTVLLDSDIPSLEDEFFVRSCDPTRMECLAPRTGIFFCQFSEKTEELQPGFEDTECDNSSPRKGNGICDADLNYPNCQFDGGDCCFSTCNNDAEDPNACLPYDDRRICRDPDAAAVVDNEPPELVGLPADLEPVLECGSELPSVDVFGRDNDPCYIGRVSVSLSLELPPINNCVERVRTRKWQTQDPAGNEAETMQTIRILPDVTGPQFEDPRPGDVVVDVGVDLSPENTGGTPMAIDDCTEANISYSDEILEQTCEGVVIIRTWSATDECGNSNSYEQRITQTGMADDTPPVLLNVPESFEAACDPDFVPIPMDQFDVTATDDDPCFDNVVQTSSVESGNVCDGRVFERTWSAVDPSGNASEMTQVITVLGDQGVPEFEQPTPPNFVVQPGVELSPENTGGSATATDDCSDVTISYSDDIPDGFCNGSRIITRTWTATDECGNSSSVEQLITQEVLDETPPALLNVPASFDAICDREFVPTPMDEFDVSATDDDECFDGEVQTSSVESGSTCDGRVFERTWSATDPSGQEGAVTQTITLLGDTFLPEFTNFPDDMTFSCTAVEDDLATANTGFPGATDSCSTVGDVEYEDDSSFPSGRCFEEAVIKRTFSVTDGCSNTATAEQRLTITGDVTPPEFLEFPDDVTVTYLTDGISPQFLGWPTVTDDCSPDVTIEYEDEYSIPNDRCSGEKLITRTWTARDSCGNSATAEEKQVIMITTDGALFDDSLYMSTSSVRHLTVGGDAFIEGGVKARRNAVINGEIGGSEATCALPQAVVAAWRVTISEEEAADATADGGRVIHYGRSLNLKRRNGLVVSAEESYEDEDYERLRQQTIEFSDRLFSDESLLKLDDGPPRQICRVGVGCAVTGTVSMSTKGSVVVEGDTVKLLARHPVYNVFHLEDLEQLFKLRNRQVINRVEFECDRTASIILNVPGRTSTIRLRPLVYDLQACRPEQILVNIHDQSRDVTVRSNPGNLYPFSLLIPKAEVTLNNVEVTGQLIAKETRLSNSAKLSCPLFEGSYSCADLT</sequence>
<proteinExistence type="predicted"/>
<dbReference type="Gene3D" id="3.30.300.320">
    <property type="match status" value="1"/>
</dbReference>
<dbReference type="PANTHER" id="PTHR46967">
    <property type="entry name" value="INSULIN-LIKE GROWTH FACTOR BINDING PROTEIN,N-TERMINAL"/>
    <property type="match status" value="1"/>
</dbReference>
<dbReference type="SUPFAM" id="SSF57184">
    <property type="entry name" value="Growth factor receptor domain"/>
    <property type="match status" value="1"/>
</dbReference>
<keyword evidence="3" id="KW-1185">Reference proteome</keyword>
<dbReference type="Gene3D" id="2.10.50.10">
    <property type="entry name" value="Tumor Necrosis Factor Receptor, subunit A, domain 2"/>
    <property type="match status" value="1"/>
</dbReference>
<dbReference type="Proteomes" id="UP001157974">
    <property type="component" value="Unassembled WGS sequence"/>
</dbReference>